<keyword evidence="1" id="KW-0812">Transmembrane</keyword>
<dbReference type="Proteomes" id="UP001500621">
    <property type="component" value="Unassembled WGS sequence"/>
</dbReference>
<dbReference type="InterPro" id="IPR036374">
    <property type="entry name" value="OxRdtase_Mopterin-bd_sf"/>
</dbReference>
<dbReference type="InterPro" id="IPR000572">
    <property type="entry name" value="OxRdtase_Mopterin-bd_dom"/>
</dbReference>
<dbReference type="InterPro" id="IPR014756">
    <property type="entry name" value="Ig_E-set"/>
</dbReference>
<evidence type="ECO:0000259" key="2">
    <source>
        <dbReference type="Pfam" id="PF00174"/>
    </source>
</evidence>
<dbReference type="EMBL" id="BAABIM010000001">
    <property type="protein sequence ID" value="GAA4673484.1"/>
    <property type="molecule type" value="Genomic_DNA"/>
</dbReference>
<gene>
    <name evidence="3" type="ORF">GCM10023226_08100</name>
</gene>
<accession>A0ABP8VV02</accession>
<keyword evidence="4" id="KW-1185">Reference proteome</keyword>
<organism evidence="3 4">
    <name type="scientific">Nocardioides nanhaiensis</name>
    <dbReference type="NCBI Taxonomy" id="1476871"/>
    <lineage>
        <taxon>Bacteria</taxon>
        <taxon>Bacillati</taxon>
        <taxon>Actinomycetota</taxon>
        <taxon>Actinomycetes</taxon>
        <taxon>Propionibacteriales</taxon>
        <taxon>Nocardioidaceae</taxon>
        <taxon>Nocardioides</taxon>
    </lineage>
</organism>
<sequence length="523" mass="55369">MSHAPRGAWTLAGVLAGAAGLATSYLAASVLSIREAPVVAVADLVIRLTPGPVVEFFIGLLGTLDKPLLVVGILVVLGLLFGWCGRLARRRWWAPAVVFAALAVVGLVAVLGRSGTTTADALPVAVGFVTWLIALSLLTGPLRRLEELDDERDDVAVTSTVDGERTPVAAQRRGFLIGAASVLGVSAVLGVAGRFLGAGRRQVEETRRLLRLSAVTEPAVPAGARVDVPGVAPWMTPADDFYLIDTAIVRPAIDPAQWTLRIHGLVDREINISYADLVAREVTQRWATLNCVSNQVGGDLVGNAWWSGARIADILAEAGVDPEADCVLQTSEDGWTCSTPLAALLDDDREAMLAVAMNGRPLPIDHGFPVRTIVPGLYGYVSACKWVVDWEVTRFADVTAYWTERGWGEMGPVKIASRIDVPRSGEEVPAGEVVLGGSAWFQHTGISAVEVSVDGGEWQAATLGEVPSADTWVQWRAAVDVEPGDHEVRVRATGADGEVQTSVERDVLPDGATGLHAVGFTAT</sequence>
<evidence type="ECO:0000313" key="3">
    <source>
        <dbReference type="EMBL" id="GAA4673484.1"/>
    </source>
</evidence>
<dbReference type="SUPFAM" id="SSF81296">
    <property type="entry name" value="E set domains"/>
    <property type="match status" value="1"/>
</dbReference>
<name>A0ABP8VV02_9ACTN</name>
<evidence type="ECO:0000313" key="4">
    <source>
        <dbReference type="Proteomes" id="UP001500621"/>
    </source>
</evidence>
<comment type="caution">
    <text evidence="3">The sequence shown here is derived from an EMBL/GenBank/DDBJ whole genome shotgun (WGS) entry which is preliminary data.</text>
</comment>
<keyword evidence="1" id="KW-1133">Transmembrane helix</keyword>
<feature type="transmembrane region" description="Helical" evidence="1">
    <location>
        <begin position="92"/>
        <end position="112"/>
    </location>
</feature>
<reference evidence="4" key="1">
    <citation type="journal article" date="2019" name="Int. J. Syst. Evol. Microbiol.">
        <title>The Global Catalogue of Microorganisms (GCM) 10K type strain sequencing project: providing services to taxonomists for standard genome sequencing and annotation.</title>
        <authorList>
            <consortium name="The Broad Institute Genomics Platform"/>
            <consortium name="The Broad Institute Genome Sequencing Center for Infectious Disease"/>
            <person name="Wu L."/>
            <person name="Ma J."/>
        </authorList>
    </citation>
    <scope>NUCLEOTIDE SEQUENCE [LARGE SCALE GENOMIC DNA]</scope>
    <source>
        <strain evidence="4">JCM 18127</strain>
    </source>
</reference>
<evidence type="ECO:0000256" key="1">
    <source>
        <dbReference type="SAM" id="Phobius"/>
    </source>
</evidence>
<dbReference type="Pfam" id="PF00174">
    <property type="entry name" value="Oxidored_molyb"/>
    <property type="match status" value="1"/>
</dbReference>
<dbReference type="Gene3D" id="2.60.40.650">
    <property type="match status" value="1"/>
</dbReference>
<dbReference type="Gene3D" id="3.90.420.10">
    <property type="entry name" value="Oxidoreductase, molybdopterin-binding domain"/>
    <property type="match status" value="1"/>
</dbReference>
<feature type="transmembrane region" description="Helical" evidence="1">
    <location>
        <begin position="124"/>
        <end position="142"/>
    </location>
</feature>
<dbReference type="PANTHER" id="PTHR19372:SF7">
    <property type="entry name" value="SULFITE OXIDASE, MITOCHONDRIAL"/>
    <property type="match status" value="1"/>
</dbReference>
<dbReference type="PANTHER" id="PTHR19372">
    <property type="entry name" value="SULFITE REDUCTASE"/>
    <property type="match status" value="1"/>
</dbReference>
<dbReference type="SUPFAM" id="SSF56524">
    <property type="entry name" value="Oxidoreductase molybdopterin-binding domain"/>
    <property type="match status" value="1"/>
</dbReference>
<proteinExistence type="predicted"/>
<keyword evidence="1" id="KW-0472">Membrane</keyword>
<protein>
    <submittedName>
        <fullName evidence="3">Molybdopterin-dependent oxidoreductase</fullName>
    </submittedName>
</protein>
<feature type="transmembrane region" description="Helical" evidence="1">
    <location>
        <begin position="56"/>
        <end position="80"/>
    </location>
</feature>
<feature type="domain" description="Oxidoreductase molybdopterin-binding" evidence="2">
    <location>
        <begin position="251"/>
        <end position="396"/>
    </location>
</feature>
<dbReference type="RefSeq" id="WP_345262892.1">
    <property type="nucleotide sequence ID" value="NZ_BAABIM010000001.1"/>
</dbReference>
<feature type="transmembrane region" description="Helical" evidence="1">
    <location>
        <begin position="175"/>
        <end position="197"/>
    </location>
</feature>